<dbReference type="Gene3D" id="3.30.1340.10">
    <property type="entry name" value="HPr-like"/>
    <property type="match status" value="1"/>
</dbReference>
<dbReference type="PROSITE" id="PS00369">
    <property type="entry name" value="PTS_HPR_HIS"/>
    <property type="match status" value="1"/>
</dbReference>
<dbReference type="PROSITE" id="PS51094">
    <property type="entry name" value="PTS_EIIA_TYPE_2"/>
    <property type="match status" value="1"/>
</dbReference>
<dbReference type="GO" id="GO:0016301">
    <property type="term" value="F:kinase activity"/>
    <property type="evidence" value="ECO:0007669"/>
    <property type="project" value="UniProtKB-KW"/>
</dbReference>
<keyword evidence="3" id="KW-0762">Sugar transport</keyword>
<dbReference type="GO" id="GO:0090563">
    <property type="term" value="F:protein-phosphocysteine-sugar phosphotransferase activity"/>
    <property type="evidence" value="ECO:0007669"/>
    <property type="project" value="TreeGrafter"/>
</dbReference>
<gene>
    <name evidence="9" type="primary">ptsN2</name>
    <name evidence="9" type="ORF">NCTC12871_00954</name>
</gene>
<proteinExistence type="predicted"/>
<dbReference type="PANTHER" id="PTHR30181">
    <property type="entry name" value="MANNITOL PERMEASE IIC COMPONENT"/>
    <property type="match status" value="1"/>
</dbReference>
<keyword evidence="4" id="KW-0808">Transferase</keyword>
<dbReference type="RefSeq" id="WP_172594220.1">
    <property type="nucleotide sequence ID" value="NZ_LR134510.1"/>
</dbReference>
<dbReference type="Pfam" id="PF00359">
    <property type="entry name" value="PTS_EIIA_2"/>
    <property type="match status" value="1"/>
</dbReference>
<sequence>MFEISSENLLLQQVANDKASAIAHIAKRLQELGYVEEGYAQAMMAREEQTCTYLGNGIAIPHGTLESRPLVKKTGVVIAQFPQGVAWSPNEKAFIVIGIAAKSEEHLTLLRKLTGLLSDEQRIQRLILARTPTDFIHYFQTSKPSITPALITTHLTTDNLLTLTAENVCHLQQQGYCNEHFLSDVMAHQSLYLGENCFLNDSAIGNLENGISIAKSETGKMLFTVAQIDEQLNSLLCALTPQILQQLQRADKNEMITILEKLYKGEPLVETGDGMLEGTFLIKNPQGLHARPATLLVKIAKQFPCEILIANPDNGTDFVNGKNLMKVLTLGTQKNQHLHIKTKGEQAAEALQALEAAINDGLGE</sequence>
<feature type="domain" description="PTS EIIA type-2" evidence="7">
    <location>
        <begin position="2"/>
        <end position="142"/>
    </location>
</feature>
<feature type="domain" description="HPr" evidence="8">
    <location>
        <begin position="275"/>
        <end position="364"/>
    </location>
</feature>
<evidence type="ECO:0000256" key="5">
    <source>
        <dbReference type="ARBA" id="ARBA00022683"/>
    </source>
</evidence>
<accession>A0A448TU19</accession>
<dbReference type="InterPro" id="IPR016152">
    <property type="entry name" value="PTrfase/Anion_transptr"/>
</dbReference>
<evidence type="ECO:0000259" key="7">
    <source>
        <dbReference type="PROSITE" id="PS51094"/>
    </source>
</evidence>
<dbReference type="InterPro" id="IPR000032">
    <property type="entry name" value="HPr-like"/>
</dbReference>
<dbReference type="KEGG" id="adp:NCTC12871_00954"/>
<evidence type="ECO:0000256" key="4">
    <source>
        <dbReference type="ARBA" id="ARBA00022679"/>
    </source>
</evidence>
<evidence type="ECO:0000256" key="6">
    <source>
        <dbReference type="ARBA" id="ARBA00022777"/>
    </source>
</evidence>
<organism evidence="9 10">
    <name type="scientific">Actinobacillus delphinicola</name>
    <dbReference type="NCBI Taxonomy" id="51161"/>
    <lineage>
        <taxon>Bacteria</taxon>
        <taxon>Pseudomonadati</taxon>
        <taxon>Pseudomonadota</taxon>
        <taxon>Gammaproteobacteria</taxon>
        <taxon>Pasteurellales</taxon>
        <taxon>Pasteurellaceae</taxon>
        <taxon>Actinobacillus</taxon>
    </lineage>
</organism>
<dbReference type="InterPro" id="IPR001020">
    <property type="entry name" value="PTS_HPr_His_P_site"/>
</dbReference>
<dbReference type="PRINTS" id="PR00107">
    <property type="entry name" value="PHOSPHOCPHPR"/>
</dbReference>
<dbReference type="NCBIfam" id="TIGR01003">
    <property type="entry name" value="PTS_HPr_family"/>
    <property type="match status" value="1"/>
</dbReference>
<dbReference type="CDD" id="cd00211">
    <property type="entry name" value="PTS_IIA_fru"/>
    <property type="match status" value="1"/>
</dbReference>
<keyword evidence="6" id="KW-0418">Kinase</keyword>
<keyword evidence="10" id="KW-1185">Reference proteome</keyword>
<dbReference type="AlphaFoldDB" id="A0A448TU19"/>
<evidence type="ECO:0000313" key="10">
    <source>
        <dbReference type="Proteomes" id="UP000279799"/>
    </source>
</evidence>
<dbReference type="InterPro" id="IPR050893">
    <property type="entry name" value="Sugar_PTS"/>
</dbReference>
<dbReference type="EMBL" id="LR134510">
    <property type="protein sequence ID" value="VEJ09492.1"/>
    <property type="molecule type" value="Genomic_DNA"/>
</dbReference>
<reference evidence="9 10" key="1">
    <citation type="submission" date="2018-12" db="EMBL/GenBank/DDBJ databases">
        <authorList>
            <consortium name="Pathogen Informatics"/>
        </authorList>
    </citation>
    <scope>NUCLEOTIDE SEQUENCE [LARGE SCALE GENOMIC DNA]</scope>
    <source>
        <strain evidence="9 10">NCTC12871</strain>
    </source>
</reference>
<keyword evidence="5" id="KW-0598">Phosphotransferase system</keyword>
<dbReference type="Proteomes" id="UP000279799">
    <property type="component" value="Chromosome"/>
</dbReference>
<evidence type="ECO:0000256" key="3">
    <source>
        <dbReference type="ARBA" id="ARBA00022597"/>
    </source>
</evidence>
<dbReference type="InterPro" id="IPR002178">
    <property type="entry name" value="PTS_EIIA_type-2_dom"/>
</dbReference>
<dbReference type="Pfam" id="PF00381">
    <property type="entry name" value="PTS-HPr"/>
    <property type="match status" value="1"/>
</dbReference>
<dbReference type="PROSITE" id="PS51350">
    <property type="entry name" value="PTS_HPR_DOM"/>
    <property type="match status" value="1"/>
</dbReference>
<keyword evidence="2" id="KW-0597">Phosphoprotein</keyword>
<dbReference type="PANTHER" id="PTHR30181:SF3">
    <property type="entry name" value="MULTIPHOSPHORYL TRANSFER PROTEIN"/>
    <property type="match status" value="1"/>
</dbReference>
<dbReference type="PROSITE" id="PS00372">
    <property type="entry name" value="PTS_EIIA_TYPE_2_HIS"/>
    <property type="match status" value="1"/>
</dbReference>
<dbReference type="Gene3D" id="3.40.930.10">
    <property type="entry name" value="Mannitol-specific EII, Chain A"/>
    <property type="match status" value="1"/>
</dbReference>
<dbReference type="CDD" id="cd00367">
    <property type="entry name" value="PTS-HPr_like"/>
    <property type="match status" value="1"/>
</dbReference>
<evidence type="ECO:0000256" key="2">
    <source>
        <dbReference type="ARBA" id="ARBA00022553"/>
    </source>
</evidence>
<evidence type="ECO:0000256" key="1">
    <source>
        <dbReference type="ARBA" id="ARBA00022448"/>
    </source>
</evidence>
<dbReference type="InterPro" id="IPR035895">
    <property type="entry name" value="HPr-like_sf"/>
</dbReference>
<dbReference type="SUPFAM" id="SSF55804">
    <property type="entry name" value="Phoshotransferase/anion transport protein"/>
    <property type="match status" value="2"/>
</dbReference>
<keyword evidence="1" id="KW-0813">Transport</keyword>
<protein>
    <submittedName>
        <fullName evidence="9">Bifunctional PTS system fructose-specific transporter subunit IIA/HPr protein</fullName>
    </submittedName>
</protein>
<evidence type="ECO:0000313" key="9">
    <source>
        <dbReference type="EMBL" id="VEJ09492.1"/>
    </source>
</evidence>
<dbReference type="SUPFAM" id="SSF55594">
    <property type="entry name" value="HPr-like"/>
    <property type="match status" value="1"/>
</dbReference>
<dbReference type="NCBIfam" id="NF008319">
    <property type="entry name" value="PRK11109.1"/>
    <property type="match status" value="1"/>
</dbReference>
<dbReference type="GO" id="GO:0009401">
    <property type="term" value="P:phosphoenolpyruvate-dependent sugar phosphotransferase system"/>
    <property type="evidence" value="ECO:0007669"/>
    <property type="project" value="UniProtKB-KW"/>
</dbReference>
<evidence type="ECO:0000259" key="8">
    <source>
        <dbReference type="PROSITE" id="PS51350"/>
    </source>
</evidence>
<dbReference type="GO" id="GO:0005886">
    <property type="term" value="C:plasma membrane"/>
    <property type="evidence" value="ECO:0007669"/>
    <property type="project" value="TreeGrafter"/>
</dbReference>
<name>A0A448TU19_9PAST</name>